<keyword evidence="5" id="KW-1185">Reference proteome</keyword>
<feature type="DNA-binding region" description="H-T-H motif" evidence="2">
    <location>
        <begin position="35"/>
        <end position="54"/>
    </location>
</feature>
<dbReference type="SUPFAM" id="SSF46689">
    <property type="entry name" value="Homeodomain-like"/>
    <property type="match status" value="1"/>
</dbReference>
<name>A0A9W6WAF2_9ACTN</name>
<evidence type="ECO:0000259" key="3">
    <source>
        <dbReference type="PROSITE" id="PS50977"/>
    </source>
</evidence>
<dbReference type="EMBL" id="BSTX01000002">
    <property type="protein sequence ID" value="GLZ78953.1"/>
    <property type="molecule type" value="Genomic_DNA"/>
</dbReference>
<reference evidence="4" key="1">
    <citation type="submission" date="2023-03" db="EMBL/GenBank/DDBJ databases">
        <title>Actinorhabdospora filicis NBRC 111898.</title>
        <authorList>
            <person name="Ichikawa N."/>
            <person name="Sato H."/>
            <person name="Tonouchi N."/>
        </authorList>
    </citation>
    <scope>NUCLEOTIDE SEQUENCE</scope>
    <source>
        <strain evidence="4">NBRC 111898</strain>
    </source>
</reference>
<evidence type="ECO:0000313" key="5">
    <source>
        <dbReference type="Proteomes" id="UP001165079"/>
    </source>
</evidence>
<dbReference type="Gene3D" id="1.10.357.10">
    <property type="entry name" value="Tetracycline Repressor, domain 2"/>
    <property type="match status" value="1"/>
</dbReference>
<evidence type="ECO:0000256" key="2">
    <source>
        <dbReference type="PROSITE-ProRule" id="PRU00335"/>
    </source>
</evidence>
<sequence>MTAMAKDDDVRESTRERLLKCARQLFAMHSFAGTSLQMIADRIGVTKAAVYHHFKTRDEILDAVIKPAIGELITLIDEAEKLRGHHARAEAMITGFAGLAVKHRDLITLMSADPGVISVLGQREDFGELLYRPLLLLARDSEDPVERIRANAVMACLATTAASILLDDVDGETMRTTLIDVGHRILGLRRRR</sequence>
<evidence type="ECO:0000256" key="1">
    <source>
        <dbReference type="ARBA" id="ARBA00023125"/>
    </source>
</evidence>
<proteinExistence type="predicted"/>
<organism evidence="4 5">
    <name type="scientific">Actinorhabdospora filicis</name>
    <dbReference type="NCBI Taxonomy" id="1785913"/>
    <lineage>
        <taxon>Bacteria</taxon>
        <taxon>Bacillati</taxon>
        <taxon>Actinomycetota</taxon>
        <taxon>Actinomycetes</taxon>
        <taxon>Micromonosporales</taxon>
        <taxon>Micromonosporaceae</taxon>
        <taxon>Actinorhabdospora</taxon>
    </lineage>
</organism>
<dbReference type="InterPro" id="IPR050624">
    <property type="entry name" value="HTH-type_Tx_Regulator"/>
</dbReference>
<dbReference type="PANTHER" id="PTHR43479:SF11">
    <property type="entry name" value="ACREF_ENVCD OPERON REPRESSOR-RELATED"/>
    <property type="match status" value="1"/>
</dbReference>
<dbReference type="AlphaFoldDB" id="A0A9W6WAF2"/>
<accession>A0A9W6WAF2</accession>
<comment type="caution">
    <text evidence="4">The sequence shown here is derived from an EMBL/GenBank/DDBJ whole genome shotgun (WGS) entry which is preliminary data.</text>
</comment>
<dbReference type="PRINTS" id="PR00455">
    <property type="entry name" value="HTHTETR"/>
</dbReference>
<dbReference type="GO" id="GO:0003677">
    <property type="term" value="F:DNA binding"/>
    <property type="evidence" value="ECO:0007669"/>
    <property type="project" value="UniProtKB-UniRule"/>
</dbReference>
<keyword evidence="1 2" id="KW-0238">DNA-binding</keyword>
<dbReference type="PANTHER" id="PTHR43479">
    <property type="entry name" value="ACREF/ENVCD OPERON REPRESSOR-RELATED"/>
    <property type="match status" value="1"/>
</dbReference>
<dbReference type="InterPro" id="IPR001647">
    <property type="entry name" value="HTH_TetR"/>
</dbReference>
<gene>
    <name evidence="4" type="ORF">Afil01_37600</name>
</gene>
<dbReference type="Pfam" id="PF00440">
    <property type="entry name" value="TetR_N"/>
    <property type="match status" value="1"/>
</dbReference>
<protein>
    <submittedName>
        <fullName evidence="4">TetR family transcriptional regulator</fullName>
    </submittedName>
</protein>
<dbReference type="InterPro" id="IPR009057">
    <property type="entry name" value="Homeodomain-like_sf"/>
</dbReference>
<evidence type="ECO:0000313" key="4">
    <source>
        <dbReference type="EMBL" id="GLZ78953.1"/>
    </source>
</evidence>
<dbReference type="PROSITE" id="PS50977">
    <property type="entry name" value="HTH_TETR_2"/>
    <property type="match status" value="1"/>
</dbReference>
<feature type="domain" description="HTH tetR-type" evidence="3">
    <location>
        <begin position="12"/>
        <end position="72"/>
    </location>
</feature>
<dbReference type="Proteomes" id="UP001165079">
    <property type="component" value="Unassembled WGS sequence"/>
</dbReference>